<gene>
    <name evidence="2" type="ORF">HHX48_00450</name>
</gene>
<dbReference type="NCBIfam" id="NF047637">
    <property type="entry name" value="lipo_CC0125"/>
    <property type="match status" value="1"/>
</dbReference>
<reference evidence="2 3" key="1">
    <citation type="submission" date="2020-04" db="EMBL/GenBank/DDBJ databases">
        <title>Salinimonas sp. HHU 13199.</title>
        <authorList>
            <person name="Cui X."/>
            <person name="Zhang D."/>
        </authorList>
    </citation>
    <scope>NUCLEOTIDE SEQUENCE [LARGE SCALE GENOMIC DNA]</scope>
    <source>
        <strain evidence="2 3">HHU 13199</strain>
    </source>
</reference>
<dbReference type="RefSeq" id="WP_191021681.1">
    <property type="nucleotide sequence ID" value="NZ_JABBXD010000001.1"/>
</dbReference>
<name>A0ABR8LIR6_9ALTE</name>
<evidence type="ECO:0000256" key="1">
    <source>
        <dbReference type="SAM" id="SignalP"/>
    </source>
</evidence>
<feature type="signal peptide" evidence="1">
    <location>
        <begin position="1"/>
        <end position="28"/>
    </location>
</feature>
<comment type="caution">
    <text evidence="2">The sequence shown here is derived from an EMBL/GenBank/DDBJ whole genome shotgun (WGS) entry which is preliminary data.</text>
</comment>
<dbReference type="EMBL" id="JABBXD010000001">
    <property type="protein sequence ID" value="MBD3584202.1"/>
    <property type="molecule type" value="Genomic_DNA"/>
</dbReference>
<sequence length="192" mass="21013">MAVFSNIKKPVRALVAVTLLSSALGACSSFSSSGPTAYKSAKSADAYGYSSVQLDDAQYRVMFKAAEDTPADLVQEYTLYRAAEIADEQGYSWVAIVKTDIERKANISQRIVRDKKNTLPPVLKEEQCTMSGCNDVAQPFEVSDSDLRTKKTKTQDVYYSVVARMGNSQVSTGDNAFEVEKVLARLSKVVNP</sequence>
<evidence type="ECO:0000313" key="2">
    <source>
        <dbReference type="EMBL" id="MBD3584202.1"/>
    </source>
</evidence>
<proteinExistence type="predicted"/>
<accession>A0ABR8LIR6</accession>
<organism evidence="2 3">
    <name type="scientific">Salinimonas profundi</name>
    <dbReference type="NCBI Taxonomy" id="2729140"/>
    <lineage>
        <taxon>Bacteria</taxon>
        <taxon>Pseudomonadati</taxon>
        <taxon>Pseudomonadota</taxon>
        <taxon>Gammaproteobacteria</taxon>
        <taxon>Alteromonadales</taxon>
        <taxon>Alteromonadaceae</taxon>
        <taxon>Alteromonas/Salinimonas group</taxon>
        <taxon>Salinimonas</taxon>
    </lineage>
</organism>
<protein>
    <recommendedName>
        <fullName evidence="4">DUF4136 domain-containing protein</fullName>
    </recommendedName>
</protein>
<feature type="chain" id="PRO_5046147425" description="DUF4136 domain-containing protein" evidence="1">
    <location>
        <begin position="29"/>
        <end position="192"/>
    </location>
</feature>
<dbReference type="Proteomes" id="UP000624419">
    <property type="component" value="Unassembled WGS sequence"/>
</dbReference>
<keyword evidence="1" id="KW-0732">Signal</keyword>
<evidence type="ECO:0000313" key="3">
    <source>
        <dbReference type="Proteomes" id="UP000624419"/>
    </source>
</evidence>
<evidence type="ECO:0008006" key="4">
    <source>
        <dbReference type="Google" id="ProtNLM"/>
    </source>
</evidence>
<keyword evidence="3" id="KW-1185">Reference proteome</keyword>